<name>A0ABW5Z5N4_9FLAO</name>
<organism evidence="1 2">
    <name type="scientific">Flavobacterium ardleyense</name>
    <dbReference type="NCBI Taxonomy" id="2038737"/>
    <lineage>
        <taxon>Bacteria</taxon>
        <taxon>Pseudomonadati</taxon>
        <taxon>Bacteroidota</taxon>
        <taxon>Flavobacteriia</taxon>
        <taxon>Flavobacteriales</taxon>
        <taxon>Flavobacteriaceae</taxon>
        <taxon>Flavobacterium</taxon>
    </lineage>
</organism>
<dbReference type="PROSITE" id="PS51257">
    <property type="entry name" value="PROKAR_LIPOPROTEIN"/>
    <property type="match status" value="1"/>
</dbReference>
<proteinExistence type="predicted"/>
<sequence>MKKFILILTLLFCSCGNRTEVDVHPETMKPNWDGIKTEELKFKIGDAVSIFIAKQYYIGIVMDFDQDENGIWYGICLSDYRWVIPNRKEINELNFLGRQIPNGYNGNYIDCYDLTYLNVDTIAKNITVFDNLKIDIDRISIGEISYAKNLKQLENNYFIGREARKEKITESDKAIVTTEPVSERYFKIRNILIN</sequence>
<evidence type="ECO:0000313" key="1">
    <source>
        <dbReference type="EMBL" id="MFD2907636.1"/>
    </source>
</evidence>
<gene>
    <name evidence="1" type="ORF">ACFSX9_02705</name>
</gene>
<reference evidence="2" key="1">
    <citation type="journal article" date="2019" name="Int. J. Syst. Evol. Microbiol.">
        <title>The Global Catalogue of Microorganisms (GCM) 10K type strain sequencing project: providing services to taxonomists for standard genome sequencing and annotation.</title>
        <authorList>
            <consortium name="The Broad Institute Genomics Platform"/>
            <consortium name="The Broad Institute Genome Sequencing Center for Infectious Disease"/>
            <person name="Wu L."/>
            <person name="Ma J."/>
        </authorList>
    </citation>
    <scope>NUCLEOTIDE SEQUENCE [LARGE SCALE GENOMIC DNA]</scope>
    <source>
        <strain evidence="2">KCTC 52644</strain>
    </source>
</reference>
<comment type="caution">
    <text evidence="1">The sequence shown here is derived from an EMBL/GenBank/DDBJ whole genome shotgun (WGS) entry which is preliminary data.</text>
</comment>
<dbReference type="RefSeq" id="WP_379804071.1">
    <property type="nucleotide sequence ID" value="NZ_JBHUOL010000006.1"/>
</dbReference>
<accession>A0ABW5Z5N4</accession>
<dbReference type="Proteomes" id="UP001597549">
    <property type="component" value="Unassembled WGS sequence"/>
</dbReference>
<evidence type="ECO:0008006" key="3">
    <source>
        <dbReference type="Google" id="ProtNLM"/>
    </source>
</evidence>
<dbReference type="EMBL" id="JBHUOL010000006">
    <property type="protein sequence ID" value="MFD2907636.1"/>
    <property type="molecule type" value="Genomic_DNA"/>
</dbReference>
<evidence type="ECO:0000313" key="2">
    <source>
        <dbReference type="Proteomes" id="UP001597549"/>
    </source>
</evidence>
<protein>
    <recommendedName>
        <fullName evidence="3">Lipoprotein</fullName>
    </recommendedName>
</protein>
<keyword evidence="2" id="KW-1185">Reference proteome</keyword>